<keyword evidence="7 11" id="KW-1133">Transmembrane helix</keyword>
<evidence type="ECO:0000256" key="11">
    <source>
        <dbReference type="SAM" id="Phobius"/>
    </source>
</evidence>
<dbReference type="NCBIfam" id="NF038347">
    <property type="entry name" value="FtsX_Gpos"/>
    <property type="match status" value="1"/>
</dbReference>
<evidence type="ECO:0000313" key="15">
    <source>
        <dbReference type="Proteomes" id="UP000260649"/>
    </source>
</evidence>
<keyword evidence="4 10" id="KW-1003">Cell membrane</keyword>
<dbReference type="PROSITE" id="PS51257">
    <property type="entry name" value="PROKAR_LIPOPROTEIN"/>
    <property type="match status" value="1"/>
</dbReference>
<evidence type="ECO:0000256" key="3">
    <source>
        <dbReference type="ARBA" id="ARBA00021907"/>
    </source>
</evidence>
<dbReference type="GeneID" id="97995651"/>
<dbReference type="OrthoDB" id="9812531at2"/>
<dbReference type="PIRSF" id="PIRSF003097">
    <property type="entry name" value="FtsX"/>
    <property type="match status" value="1"/>
</dbReference>
<keyword evidence="9 10" id="KW-0131">Cell cycle</keyword>
<accession>A0A3E2B2Q5</accession>
<evidence type="ECO:0000256" key="7">
    <source>
        <dbReference type="ARBA" id="ARBA00022989"/>
    </source>
</evidence>
<evidence type="ECO:0000256" key="10">
    <source>
        <dbReference type="PIRNR" id="PIRNR003097"/>
    </source>
</evidence>
<comment type="subcellular location">
    <subcellularLocation>
        <location evidence="1">Cell membrane</location>
        <topology evidence="1">Multi-pass membrane protein</topology>
    </subcellularLocation>
</comment>
<keyword evidence="5 10" id="KW-0132">Cell division</keyword>
<dbReference type="InterPro" id="IPR058204">
    <property type="entry name" value="FtsX_firmicutes-type"/>
</dbReference>
<evidence type="ECO:0000313" key="14">
    <source>
        <dbReference type="EMBL" id="RFT06310.1"/>
    </source>
</evidence>
<reference evidence="14 15" key="1">
    <citation type="submission" date="2018-07" db="EMBL/GenBank/DDBJ databases">
        <title>GABA Modulating Bacteria of the Human Gut Microbiota.</title>
        <authorList>
            <person name="Strandwitz P."/>
            <person name="Kim K.H."/>
            <person name="Terekhova D."/>
            <person name="Liu J.K."/>
            <person name="Sharma A."/>
            <person name="Levering J."/>
            <person name="Mcdonald D."/>
            <person name="Dietrich D."/>
            <person name="Ramadhar T.R."/>
            <person name="Lekbua A."/>
            <person name="Mroue N."/>
            <person name="Liston C."/>
            <person name="Stewart E.J."/>
            <person name="Dubin M.J."/>
            <person name="Zengler K."/>
            <person name="Knight R."/>
            <person name="Gilbert J.A."/>
            <person name="Clardy J."/>
            <person name="Lewis K."/>
        </authorList>
    </citation>
    <scope>NUCLEOTIDE SEQUENCE [LARGE SCALE GENOMIC DNA]</scope>
    <source>
        <strain evidence="14 15">KLE1738</strain>
    </source>
</reference>
<dbReference type="GO" id="GO:0051301">
    <property type="term" value="P:cell division"/>
    <property type="evidence" value="ECO:0007669"/>
    <property type="project" value="UniProtKB-KW"/>
</dbReference>
<dbReference type="RefSeq" id="WP_021919904.1">
    <property type="nucleotide sequence ID" value="NZ_CAKXKJ010000013.1"/>
</dbReference>
<dbReference type="Pfam" id="PF02687">
    <property type="entry name" value="FtsX"/>
    <property type="match status" value="1"/>
</dbReference>
<keyword evidence="8 10" id="KW-0472">Membrane</keyword>
<evidence type="ECO:0000256" key="2">
    <source>
        <dbReference type="ARBA" id="ARBA00007379"/>
    </source>
</evidence>
<keyword evidence="6 11" id="KW-0812">Transmembrane</keyword>
<dbReference type="Pfam" id="PF18075">
    <property type="entry name" value="FtsX_ECD"/>
    <property type="match status" value="1"/>
</dbReference>
<feature type="transmembrane region" description="Helical" evidence="11">
    <location>
        <begin position="268"/>
        <end position="289"/>
    </location>
</feature>
<dbReference type="PANTHER" id="PTHR47755:SF1">
    <property type="entry name" value="CELL DIVISION PROTEIN FTSX"/>
    <property type="match status" value="1"/>
</dbReference>
<gene>
    <name evidence="14" type="ORF">DV520_07900</name>
</gene>
<dbReference type="InterPro" id="IPR004513">
    <property type="entry name" value="FtsX"/>
</dbReference>
<dbReference type="InterPro" id="IPR003838">
    <property type="entry name" value="ABC3_permease_C"/>
</dbReference>
<evidence type="ECO:0000256" key="8">
    <source>
        <dbReference type="ARBA" id="ARBA00023136"/>
    </source>
</evidence>
<feature type="domain" description="FtsX extracellular" evidence="13">
    <location>
        <begin position="62"/>
        <end position="150"/>
    </location>
</feature>
<name>A0A3E2B2Q5_9FIRM</name>
<dbReference type="Gene3D" id="3.30.70.3040">
    <property type="match status" value="1"/>
</dbReference>
<sequence length="295" mass="32689">MGDRQIWYHIREGFRSIFTHGLMSIAAVCMTVACLLIMGSFSLIAINANHVLGDLEDDNQFLAYIDDSLTRAQAQALESQIKAVPNVADIHFVTKEEALANFKANQERQDLFDNVESDTLRDRYEIHVVDIQLMQETVDQVKDIDGIAKVQASLEIADGFVMLRNVATALAIILVVMLVLISISIIANTIKLATFTRREEIAIMKMCGATNWFVRWPFLVEGMILGLTGGIIAFFCQWGIYGLIVKAIDQSDLLGIISTLPFSSMSHWILLVFLAAGFVIGAGGSVMAIRKFLKV</sequence>
<evidence type="ECO:0000259" key="12">
    <source>
        <dbReference type="Pfam" id="PF02687"/>
    </source>
</evidence>
<dbReference type="InterPro" id="IPR040690">
    <property type="entry name" value="FtsX_ECD"/>
</dbReference>
<feature type="domain" description="ABC3 transporter permease C-terminal" evidence="12">
    <location>
        <begin position="172"/>
        <end position="294"/>
    </location>
</feature>
<feature type="transmembrane region" description="Helical" evidence="11">
    <location>
        <begin position="169"/>
        <end position="190"/>
    </location>
</feature>
<evidence type="ECO:0000259" key="13">
    <source>
        <dbReference type="Pfam" id="PF18075"/>
    </source>
</evidence>
<evidence type="ECO:0000256" key="9">
    <source>
        <dbReference type="ARBA" id="ARBA00023306"/>
    </source>
</evidence>
<dbReference type="Proteomes" id="UP000260649">
    <property type="component" value="Unassembled WGS sequence"/>
</dbReference>
<evidence type="ECO:0000256" key="1">
    <source>
        <dbReference type="ARBA" id="ARBA00004651"/>
    </source>
</evidence>
<dbReference type="AlphaFoldDB" id="A0A3E2B2Q5"/>
<protein>
    <recommendedName>
        <fullName evidence="3 10">Cell division protein FtsX</fullName>
    </recommendedName>
</protein>
<comment type="similarity">
    <text evidence="2 10">Belongs to the ABC-4 integral membrane protein family. FtsX subfamily.</text>
</comment>
<evidence type="ECO:0000256" key="4">
    <source>
        <dbReference type="ARBA" id="ARBA00022475"/>
    </source>
</evidence>
<evidence type="ECO:0000256" key="6">
    <source>
        <dbReference type="ARBA" id="ARBA00022692"/>
    </source>
</evidence>
<dbReference type="EMBL" id="QQRQ01000012">
    <property type="protein sequence ID" value="RFT06310.1"/>
    <property type="molecule type" value="Genomic_DNA"/>
</dbReference>
<comment type="function">
    <text evidence="10">Part of the ABC transporter FtsEX involved in asymmetric cellular division facilitating the initiation of sporulation.</text>
</comment>
<keyword evidence="15" id="KW-1185">Reference proteome</keyword>
<proteinExistence type="inferred from homology"/>
<comment type="caution">
    <text evidence="14">The sequence shown here is derived from an EMBL/GenBank/DDBJ whole genome shotgun (WGS) entry which is preliminary data.</text>
</comment>
<organism evidence="14 15">
    <name type="scientific">Evtepia gabavorous</name>
    <dbReference type="NCBI Taxonomy" id="2211183"/>
    <lineage>
        <taxon>Bacteria</taxon>
        <taxon>Bacillati</taxon>
        <taxon>Bacillota</taxon>
        <taxon>Clostridia</taxon>
        <taxon>Eubacteriales</taxon>
        <taxon>Evtepia</taxon>
    </lineage>
</organism>
<feature type="transmembrane region" description="Helical" evidence="11">
    <location>
        <begin position="21"/>
        <end position="46"/>
    </location>
</feature>
<dbReference type="PANTHER" id="PTHR47755">
    <property type="entry name" value="CELL DIVISION PROTEIN FTSX"/>
    <property type="match status" value="1"/>
</dbReference>
<dbReference type="GO" id="GO:0005886">
    <property type="term" value="C:plasma membrane"/>
    <property type="evidence" value="ECO:0007669"/>
    <property type="project" value="UniProtKB-SubCell"/>
</dbReference>
<evidence type="ECO:0000256" key="5">
    <source>
        <dbReference type="ARBA" id="ARBA00022618"/>
    </source>
</evidence>